<proteinExistence type="predicted"/>
<dbReference type="Proteomes" id="UP000008810">
    <property type="component" value="Chromosome 3"/>
</dbReference>
<gene>
    <name evidence="1" type="ORF">BRADI_3g08115v3</name>
</gene>
<dbReference type="Gramene" id="KQJ94035">
    <property type="protein sequence ID" value="KQJ94035"/>
    <property type="gene ID" value="BRADI_3g08115v3"/>
</dbReference>
<dbReference type="AlphaFoldDB" id="A0A0Q3I0S5"/>
<evidence type="ECO:0000313" key="1">
    <source>
        <dbReference type="EMBL" id="KQJ94035.1"/>
    </source>
</evidence>
<name>A0A0Q3I0S5_BRADI</name>
<protein>
    <submittedName>
        <fullName evidence="1 2">Uncharacterized protein</fullName>
    </submittedName>
</protein>
<accession>A0A0Q3I0S5</accession>
<reference evidence="1 2" key="1">
    <citation type="journal article" date="2010" name="Nature">
        <title>Genome sequencing and analysis of the model grass Brachypodium distachyon.</title>
        <authorList>
            <consortium name="International Brachypodium Initiative"/>
        </authorList>
    </citation>
    <scope>NUCLEOTIDE SEQUENCE [LARGE SCALE GENOMIC DNA]</scope>
    <source>
        <strain evidence="1 2">Bd21</strain>
    </source>
</reference>
<reference evidence="1" key="2">
    <citation type="submission" date="2017-06" db="EMBL/GenBank/DDBJ databases">
        <title>WGS assembly of Brachypodium distachyon.</title>
        <authorList>
            <consortium name="The International Brachypodium Initiative"/>
            <person name="Lucas S."/>
            <person name="Harmon-Smith M."/>
            <person name="Lail K."/>
            <person name="Tice H."/>
            <person name="Grimwood J."/>
            <person name="Bruce D."/>
            <person name="Barry K."/>
            <person name="Shu S."/>
            <person name="Lindquist E."/>
            <person name="Wang M."/>
            <person name="Pitluck S."/>
            <person name="Vogel J.P."/>
            <person name="Garvin D.F."/>
            <person name="Mockler T.C."/>
            <person name="Schmutz J."/>
            <person name="Rokhsar D."/>
            <person name="Bevan M.W."/>
        </authorList>
    </citation>
    <scope>NUCLEOTIDE SEQUENCE</scope>
    <source>
        <strain evidence="1">Bd21</strain>
    </source>
</reference>
<dbReference type="InParanoid" id="A0A0Q3I0S5"/>
<dbReference type="EnsemblPlants" id="KQJ94035">
    <property type="protein sequence ID" value="KQJ94035"/>
    <property type="gene ID" value="BRADI_3g08115v3"/>
</dbReference>
<dbReference type="EMBL" id="CM000882">
    <property type="protein sequence ID" value="KQJ94035.1"/>
    <property type="molecule type" value="Genomic_DNA"/>
</dbReference>
<organism evidence="1">
    <name type="scientific">Brachypodium distachyon</name>
    <name type="common">Purple false brome</name>
    <name type="synonym">Trachynia distachya</name>
    <dbReference type="NCBI Taxonomy" id="15368"/>
    <lineage>
        <taxon>Eukaryota</taxon>
        <taxon>Viridiplantae</taxon>
        <taxon>Streptophyta</taxon>
        <taxon>Embryophyta</taxon>
        <taxon>Tracheophyta</taxon>
        <taxon>Spermatophyta</taxon>
        <taxon>Magnoliopsida</taxon>
        <taxon>Liliopsida</taxon>
        <taxon>Poales</taxon>
        <taxon>Poaceae</taxon>
        <taxon>BOP clade</taxon>
        <taxon>Pooideae</taxon>
        <taxon>Stipodae</taxon>
        <taxon>Brachypodieae</taxon>
        <taxon>Brachypodium</taxon>
    </lineage>
</organism>
<evidence type="ECO:0000313" key="2">
    <source>
        <dbReference type="EnsemblPlants" id="KQJ94035"/>
    </source>
</evidence>
<sequence length="41" mass="4533">MPNLYFADVAILPPSFLTGKSSSCQSCPMQVRQGWVDVPDF</sequence>
<keyword evidence="3" id="KW-1185">Reference proteome</keyword>
<evidence type="ECO:0000313" key="3">
    <source>
        <dbReference type="Proteomes" id="UP000008810"/>
    </source>
</evidence>
<reference evidence="2" key="3">
    <citation type="submission" date="2018-08" db="UniProtKB">
        <authorList>
            <consortium name="EnsemblPlants"/>
        </authorList>
    </citation>
    <scope>IDENTIFICATION</scope>
    <source>
        <strain evidence="2">cv. Bd21</strain>
    </source>
</reference>